<dbReference type="EMBL" id="OU503052">
    <property type="protein sequence ID" value="CAI9779460.1"/>
    <property type="molecule type" value="Genomic_DNA"/>
</dbReference>
<feature type="compositionally biased region" description="Polar residues" evidence="5">
    <location>
        <begin position="1"/>
        <end position="14"/>
    </location>
</feature>
<dbReference type="Gene3D" id="4.10.280.10">
    <property type="entry name" value="Helix-loop-helix DNA-binding domain"/>
    <property type="match status" value="1"/>
</dbReference>
<dbReference type="Pfam" id="PF00010">
    <property type="entry name" value="HLH"/>
    <property type="match status" value="1"/>
</dbReference>
<dbReference type="AlphaFoldDB" id="A0AAD2A5S8"/>
<dbReference type="SUPFAM" id="SSF47459">
    <property type="entry name" value="HLH, helix-loop-helix DNA-binding domain"/>
    <property type="match status" value="1"/>
</dbReference>
<feature type="region of interest" description="Disordered" evidence="5">
    <location>
        <begin position="137"/>
        <end position="186"/>
    </location>
</feature>
<dbReference type="InterPro" id="IPR004158">
    <property type="entry name" value="DUF247_pln"/>
</dbReference>
<keyword evidence="6" id="KW-0812">Transmembrane</keyword>
<gene>
    <name evidence="8" type="ORF">FPE_LOCUS26890</name>
</gene>
<feature type="compositionally biased region" description="Low complexity" evidence="5">
    <location>
        <begin position="141"/>
        <end position="157"/>
    </location>
</feature>
<comment type="subcellular location">
    <subcellularLocation>
        <location evidence="1">Nucleus</location>
    </subcellularLocation>
</comment>
<evidence type="ECO:0000313" key="8">
    <source>
        <dbReference type="EMBL" id="CAI9779460.1"/>
    </source>
</evidence>
<protein>
    <recommendedName>
        <fullName evidence="7">BHLH domain-containing protein</fullName>
    </recommendedName>
</protein>
<evidence type="ECO:0000256" key="3">
    <source>
        <dbReference type="ARBA" id="ARBA00023163"/>
    </source>
</evidence>
<proteinExistence type="predicted"/>
<evidence type="ECO:0000256" key="5">
    <source>
        <dbReference type="SAM" id="MobiDB-lite"/>
    </source>
</evidence>
<dbReference type="InterPro" id="IPR011598">
    <property type="entry name" value="bHLH_dom"/>
</dbReference>
<accession>A0AAD2A5S8</accession>
<keyword evidence="4" id="KW-0539">Nucleus</keyword>
<dbReference type="Pfam" id="PF03140">
    <property type="entry name" value="DUF247"/>
    <property type="match status" value="1"/>
</dbReference>
<dbReference type="PROSITE" id="PS50888">
    <property type="entry name" value="BHLH"/>
    <property type="match status" value="1"/>
</dbReference>
<keyword evidence="2" id="KW-0805">Transcription regulation</keyword>
<dbReference type="Proteomes" id="UP000834106">
    <property type="component" value="Chromosome 17"/>
</dbReference>
<dbReference type="InterPro" id="IPR036638">
    <property type="entry name" value="HLH_DNA-bd_sf"/>
</dbReference>
<dbReference type="FunFam" id="4.10.280.10:FF:000042">
    <property type="entry name" value="transcription factor bHLH48-like isoform X1"/>
    <property type="match status" value="1"/>
</dbReference>
<dbReference type="SMART" id="SM00353">
    <property type="entry name" value="HLH"/>
    <property type="match status" value="1"/>
</dbReference>
<evidence type="ECO:0000313" key="9">
    <source>
        <dbReference type="Proteomes" id="UP000834106"/>
    </source>
</evidence>
<feature type="region of interest" description="Disordered" evidence="5">
    <location>
        <begin position="63"/>
        <end position="100"/>
    </location>
</feature>
<dbReference type="PANTHER" id="PTHR31170">
    <property type="entry name" value="BNAC04G53230D PROTEIN"/>
    <property type="match status" value="1"/>
</dbReference>
<reference evidence="8" key="1">
    <citation type="submission" date="2023-05" db="EMBL/GenBank/DDBJ databases">
        <authorList>
            <person name="Huff M."/>
        </authorList>
    </citation>
    <scope>NUCLEOTIDE SEQUENCE</scope>
</reference>
<feature type="transmembrane region" description="Helical" evidence="6">
    <location>
        <begin position="823"/>
        <end position="844"/>
    </location>
</feature>
<name>A0AAD2A5S8_9LAMI</name>
<evidence type="ECO:0000259" key="7">
    <source>
        <dbReference type="PROSITE" id="PS50888"/>
    </source>
</evidence>
<dbReference type="GO" id="GO:0046983">
    <property type="term" value="F:protein dimerization activity"/>
    <property type="evidence" value="ECO:0007669"/>
    <property type="project" value="InterPro"/>
</dbReference>
<evidence type="ECO:0000256" key="1">
    <source>
        <dbReference type="ARBA" id="ARBA00004123"/>
    </source>
</evidence>
<dbReference type="GO" id="GO:0005634">
    <property type="term" value="C:nucleus"/>
    <property type="evidence" value="ECO:0007669"/>
    <property type="project" value="UniProtKB-SubCell"/>
</dbReference>
<sequence>MGSNIEGTQAQFRSGNGGFKQSEMGFGLEEFPGLVSVPPPPRTETGSSFKALLELPAPQAVELLVNSPDAAANEESRPKPSTTGSGEVPSHFHPPPPIFPSDIGLIVRASKFSVFASAENSNNSILFNSNSKKFDIVKQEPSGSDSNPNSSSLAASDQNPNSTKRKEREKKVKESNRKSKKVIPYKASEDGGEKLPYVHVRARRGQATDSHSLAERARREKINERMKLLQELVPGCNKISGTAMVLDEIINHVQALQRQVEFLSMRLAAVNPRIDYNLDALLAAESGSPVDGSIAGMFTPSMWPDAQHNGNRQHYNQMWHFDGLHQPVLGREEDNPNFITPENSLISYDSSANSAENGVNGGTSFTNSLRERLRIEIPEESENVSIFKVPGNLRQVEAKAYEPNIISIGPYHHGKSHLQAMEKVKWQFFRQIFGPSSQGSEEKLEGVIEAMKGFEPEARSYYSEDVKMSRKKFVEMMIIDGCFIVELFRDLEKSEGKYEPDGEKIELERKLASEGKYEPDGEKLALEKSEGKYELDGLERKPAPDKCDGKYEPDREKLELETKPALEKPVFAHGQRFLKRWMLPILRNDLIMLENQLPLPVMCKLFELTNSIRATSSCSSMEKLALKFFSPLMPGAAKSPQQSDSDNRANDAKHFLDLFRSSILPKEIKREKEPYQFRSMVELKEAGIKIRTRSENRKPLHIKFESGVLKIPPFRINDYRCTLYRNMVAFEQCYKASQPDVTRYLFFLDGLINSAKDIELLHYAGVLQHSLGSNEHVARTVNKLCREISRDVEDSYLSDVVRSLEEYCNEPWHRYRAILVHNYFTNLWVTVSTGIAAILVYFAVLQTCCDLAGSHDSLHKSGFWTLVVKSFIIPFSHSLTVPGLVSQFDDFQEFIWLYC</sequence>
<keyword evidence="3" id="KW-0804">Transcription</keyword>
<dbReference type="CDD" id="cd18919">
    <property type="entry name" value="bHLH_AtBPE_like"/>
    <property type="match status" value="1"/>
</dbReference>
<evidence type="ECO:0000256" key="6">
    <source>
        <dbReference type="SAM" id="Phobius"/>
    </source>
</evidence>
<feature type="compositionally biased region" description="Basic and acidic residues" evidence="5">
    <location>
        <begin position="164"/>
        <end position="177"/>
    </location>
</feature>
<dbReference type="PANTHER" id="PTHR31170:SF21">
    <property type="match status" value="1"/>
</dbReference>
<keyword evidence="6" id="KW-1133">Transmembrane helix</keyword>
<evidence type="ECO:0000256" key="4">
    <source>
        <dbReference type="ARBA" id="ARBA00023242"/>
    </source>
</evidence>
<feature type="region of interest" description="Disordered" evidence="5">
    <location>
        <begin position="1"/>
        <end position="51"/>
    </location>
</feature>
<organism evidence="8 9">
    <name type="scientific">Fraxinus pennsylvanica</name>
    <dbReference type="NCBI Taxonomy" id="56036"/>
    <lineage>
        <taxon>Eukaryota</taxon>
        <taxon>Viridiplantae</taxon>
        <taxon>Streptophyta</taxon>
        <taxon>Embryophyta</taxon>
        <taxon>Tracheophyta</taxon>
        <taxon>Spermatophyta</taxon>
        <taxon>Magnoliopsida</taxon>
        <taxon>eudicotyledons</taxon>
        <taxon>Gunneridae</taxon>
        <taxon>Pentapetalae</taxon>
        <taxon>asterids</taxon>
        <taxon>lamiids</taxon>
        <taxon>Lamiales</taxon>
        <taxon>Oleaceae</taxon>
        <taxon>Oleeae</taxon>
        <taxon>Fraxinus</taxon>
    </lineage>
</organism>
<evidence type="ECO:0000256" key="2">
    <source>
        <dbReference type="ARBA" id="ARBA00023015"/>
    </source>
</evidence>
<keyword evidence="9" id="KW-1185">Reference proteome</keyword>
<keyword evidence="6" id="KW-0472">Membrane</keyword>
<feature type="domain" description="BHLH" evidence="7">
    <location>
        <begin position="206"/>
        <end position="256"/>
    </location>
</feature>